<dbReference type="InterPro" id="IPR036770">
    <property type="entry name" value="Ankyrin_rpt-contain_sf"/>
</dbReference>
<feature type="repeat" description="ANK" evidence="2">
    <location>
        <begin position="871"/>
        <end position="903"/>
    </location>
</feature>
<evidence type="ECO:0000256" key="1">
    <source>
        <dbReference type="ARBA" id="ARBA00022737"/>
    </source>
</evidence>
<protein>
    <submittedName>
        <fullName evidence="5">Ectomycorrhiza-induced ankyrin-domain/NACHT-domain containing protein</fullName>
    </submittedName>
</protein>
<gene>
    <name evidence="5" type="ORF">MVEN_01633200</name>
</gene>
<sequence>MPDQVDRAKHWLRRKAEKLHLRSRPSSGLTRPLSPAPNSTVSDTNVPGVPTDSGFAGTADRLSVDGGSVPAMPDEDLQTTVISSANPDRLIASGDRRTISAPMPGQVLTATAAKPTAEESATAILTVTLELVGKVLKIVHPVIGAAADLMLEILTVYKDVRSTSKQRNTFLAKVTDLSQDVCRMVLRMQSTNSLSLIGRLKPDIDTYTKLLKKASEFIKVYDTQWRLLQIAIPKEFAAKFTSLADELDSFGSRFRSNRLVDLAIKQENDGKILSEVHAIILQEYLVAWLKPFPDMDEKHLEIARHHKPETGNWILEGDTFITWLNQPGSLWIRGESGSGKSVLSSAVINRLLADKQGFIELGDSIPRAVVFFYFDFKDKGGYPVENSLRHMVLQLSKQSPQSHQILHRLHRSKGGTKPSYGDLLKVFKELLLKLGCTYVVLDALDECRESRESDGQLLTLISTLQNWTQTPLHLLITSQPWSIFIENLENVPFIELSPHETQKDIKLFVSSELHTNRKLQTWATDTAAADSITEQVLQKSSGMFRLAACLVDELSRHQRKAPKTLENILAELPTELYDIYSRWLDEIHSDDFVYVKAILCWLIYHKSGGNNAALPLESLADAIAFDFSDSNQYVYNLALRQQKEEDILRGLEGLVTRDHSGSSNPGVVLTHASVQDYLLSEQFKNQFDCDLSADHSHTFMAQTCIGYLLHFSDYPLSKDTIQDFPLAKYAAENWCIHLVQAHDRNSLFLQAMKLLEEGSTQYEAFLSQYTTSRPATPLHLCCWEGYLEGVQALVTERNIEIQEKGLTPLDIASLQGNKGIVQLLLDKGAKINTSLEEYGTMLQLAAAGLTTREMLLLILEKVADVNTQGGAYGTALQEASRRGDVGVVKRLIERGANMNARGNGYGTALEVAAFSGQLKMVELLIGREVSMDSNGGERVKLSASVNIQDQRTGYMALQAAALGGWLDIVQSLLEGGAGVNAEDVMGPTPLQAALYGGHVHIAELFLDKEADVNSRGGEYPSALQAALYGGHIDITWRLLDNGADVNAQCGEYPTALQSAIYGGHLEIARFLLEHRANAMSMEKGHEQQLSPGTHLQR</sequence>
<feature type="domain" description="Nephrocystin 3-like N-terminal" evidence="4">
    <location>
        <begin position="310"/>
        <end position="478"/>
    </location>
</feature>
<keyword evidence="6" id="KW-1185">Reference proteome</keyword>
<dbReference type="SUPFAM" id="SSF48403">
    <property type="entry name" value="Ankyrin repeat"/>
    <property type="match status" value="1"/>
</dbReference>
<proteinExistence type="predicted"/>
<dbReference type="Proteomes" id="UP000620124">
    <property type="component" value="Unassembled WGS sequence"/>
</dbReference>
<feature type="region of interest" description="Disordered" evidence="3">
    <location>
        <begin position="1"/>
        <end position="74"/>
    </location>
</feature>
<dbReference type="InterPro" id="IPR027417">
    <property type="entry name" value="P-loop_NTPase"/>
</dbReference>
<dbReference type="PANTHER" id="PTHR10039:SF16">
    <property type="entry name" value="GPI INOSITOL-DEACYLASE"/>
    <property type="match status" value="1"/>
</dbReference>
<feature type="compositionally biased region" description="Basic residues" evidence="3">
    <location>
        <begin position="10"/>
        <end position="23"/>
    </location>
</feature>
<dbReference type="Pfam" id="PF12796">
    <property type="entry name" value="Ank_2"/>
    <property type="match status" value="3"/>
</dbReference>
<comment type="caution">
    <text evidence="5">The sequence shown here is derived from an EMBL/GenBank/DDBJ whole genome shotgun (WGS) entry which is preliminary data.</text>
</comment>
<feature type="repeat" description="ANK" evidence="2">
    <location>
        <begin position="1018"/>
        <end position="1050"/>
    </location>
</feature>
<evidence type="ECO:0000256" key="3">
    <source>
        <dbReference type="SAM" id="MobiDB-lite"/>
    </source>
</evidence>
<dbReference type="Gene3D" id="1.25.40.20">
    <property type="entry name" value="Ankyrin repeat-containing domain"/>
    <property type="match status" value="2"/>
</dbReference>
<dbReference type="AlphaFoldDB" id="A0A8H7CNX0"/>
<dbReference type="InterPro" id="IPR056884">
    <property type="entry name" value="NPHP3-like_N"/>
</dbReference>
<dbReference type="EMBL" id="JACAZI010000014">
    <property type="protein sequence ID" value="KAF7344725.1"/>
    <property type="molecule type" value="Genomic_DNA"/>
</dbReference>
<evidence type="ECO:0000259" key="4">
    <source>
        <dbReference type="Pfam" id="PF24883"/>
    </source>
</evidence>
<evidence type="ECO:0000313" key="5">
    <source>
        <dbReference type="EMBL" id="KAF7344725.1"/>
    </source>
</evidence>
<accession>A0A8H7CNX0</accession>
<keyword evidence="2" id="KW-0040">ANK repeat</keyword>
<feature type="repeat" description="ANK" evidence="2">
    <location>
        <begin position="804"/>
        <end position="836"/>
    </location>
</feature>
<dbReference type="PROSITE" id="PS50297">
    <property type="entry name" value="ANK_REP_REGION"/>
    <property type="match status" value="4"/>
</dbReference>
<dbReference type="Pfam" id="PF13637">
    <property type="entry name" value="Ank_4"/>
    <property type="match status" value="1"/>
</dbReference>
<feature type="compositionally biased region" description="Polar residues" evidence="3">
    <location>
        <begin position="36"/>
        <end position="45"/>
    </location>
</feature>
<dbReference type="PANTHER" id="PTHR10039">
    <property type="entry name" value="AMELOGENIN"/>
    <property type="match status" value="1"/>
</dbReference>
<feature type="repeat" description="ANK" evidence="2">
    <location>
        <begin position="985"/>
        <end position="1017"/>
    </location>
</feature>
<evidence type="ECO:0000256" key="2">
    <source>
        <dbReference type="PROSITE-ProRule" id="PRU00023"/>
    </source>
</evidence>
<reference evidence="5" key="1">
    <citation type="submission" date="2020-05" db="EMBL/GenBank/DDBJ databases">
        <title>Mycena genomes resolve the evolution of fungal bioluminescence.</title>
        <authorList>
            <person name="Tsai I.J."/>
        </authorList>
    </citation>
    <scope>NUCLEOTIDE SEQUENCE</scope>
    <source>
        <strain evidence="5">CCC161011</strain>
    </source>
</reference>
<dbReference type="SUPFAM" id="SSF52540">
    <property type="entry name" value="P-loop containing nucleoside triphosphate hydrolases"/>
    <property type="match status" value="1"/>
</dbReference>
<organism evidence="5 6">
    <name type="scientific">Mycena venus</name>
    <dbReference type="NCBI Taxonomy" id="2733690"/>
    <lineage>
        <taxon>Eukaryota</taxon>
        <taxon>Fungi</taxon>
        <taxon>Dikarya</taxon>
        <taxon>Basidiomycota</taxon>
        <taxon>Agaricomycotina</taxon>
        <taxon>Agaricomycetes</taxon>
        <taxon>Agaricomycetidae</taxon>
        <taxon>Agaricales</taxon>
        <taxon>Marasmiineae</taxon>
        <taxon>Mycenaceae</taxon>
        <taxon>Mycena</taxon>
    </lineage>
</organism>
<dbReference type="Pfam" id="PF24883">
    <property type="entry name" value="NPHP3_N"/>
    <property type="match status" value="1"/>
</dbReference>
<dbReference type="OrthoDB" id="3036502at2759"/>
<keyword evidence="1" id="KW-0677">Repeat</keyword>
<dbReference type="PROSITE" id="PS50088">
    <property type="entry name" value="ANK_REPEAT"/>
    <property type="match status" value="5"/>
</dbReference>
<evidence type="ECO:0000313" key="6">
    <source>
        <dbReference type="Proteomes" id="UP000620124"/>
    </source>
</evidence>
<dbReference type="Gene3D" id="3.40.50.300">
    <property type="entry name" value="P-loop containing nucleotide triphosphate hydrolases"/>
    <property type="match status" value="1"/>
</dbReference>
<dbReference type="SMART" id="SM00248">
    <property type="entry name" value="ANK"/>
    <property type="match status" value="9"/>
</dbReference>
<dbReference type="InterPro" id="IPR002110">
    <property type="entry name" value="Ankyrin_rpt"/>
</dbReference>
<name>A0A8H7CNX0_9AGAR</name>
<feature type="repeat" description="ANK" evidence="2">
    <location>
        <begin position="952"/>
        <end position="984"/>
    </location>
</feature>